<name>A0A084J7U1_9CLOT</name>
<keyword evidence="6" id="KW-0408">Iron</keyword>
<evidence type="ECO:0000256" key="2">
    <source>
        <dbReference type="ARBA" id="ARBA00022485"/>
    </source>
</evidence>
<protein>
    <recommendedName>
        <fullName evidence="8">4Fe-4S ferredoxin-type domain-containing protein</fullName>
    </recommendedName>
</protein>
<dbReference type="Proteomes" id="UP000028542">
    <property type="component" value="Unassembled WGS sequence"/>
</dbReference>
<dbReference type="PANTHER" id="PTHR43687:SF6">
    <property type="entry name" value="L-ASPARTATE SEMIALDEHYDE SULFURTRANSFERASE IRON-SULFUR SUBUNIT"/>
    <property type="match status" value="1"/>
</dbReference>
<evidence type="ECO:0000313" key="9">
    <source>
        <dbReference type="EMBL" id="KEZ85025.1"/>
    </source>
</evidence>
<dbReference type="PROSITE" id="PS51379">
    <property type="entry name" value="4FE4S_FER_2"/>
    <property type="match status" value="2"/>
</dbReference>
<reference evidence="9 10" key="1">
    <citation type="submission" date="2014-07" db="EMBL/GenBank/DDBJ databases">
        <title>Draft genome of Clostridium sulfidigenes 113A isolated from sediments associated with methane hydrate from Krishna Godavari basin.</title>
        <authorList>
            <person name="Honkalas V.S."/>
            <person name="Dabir A.P."/>
            <person name="Arora P."/>
            <person name="Dhakephalkar P.K."/>
        </authorList>
    </citation>
    <scope>NUCLEOTIDE SEQUENCE [LARGE SCALE GENOMIC DNA]</scope>
    <source>
        <strain evidence="9 10">113A</strain>
    </source>
</reference>
<accession>A0A084J7U1</accession>
<keyword evidence="1" id="KW-0813">Transport</keyword>
<dbReference type="Gene3D" id="3.30.70.20">
    <property type="match status" value="1"/>
</dbReference>
<keyword evidence="3" id="KW-0479">Metal-binding</keyword>
<evidence type="ECO:0000259" key="8">
    <source>
        <dbReference type="PROSITE" id="PS51379"/>
    </source>
</evidence>
<dbReference type="SUPFAM" id="SSF54862">
    <property type="entry name" value="4Fe-4S ferredoxins"/>
    <property type="match status" value="1"/>
</dbReference>
<keyword evidence="2" id="KW-0004">4Fe-4S</keyword>
<keyword evidence="10" id="KW-1185">Reference proteome</keyword>
<feature type="domain" description="4Fe-4S ferredoxin-type" evidence="8">
    <location>
        <begin position="80"/>
        <end position="109"/>
    </location>
</feature>
<feature type="domain" description="4Fe-4S ferredoxin-type" evidence="8">
    <location>
        <begin position="110"/>
        <end position="138"/>
    </location>
</feature>
<evidence type="ECO:0000256" key="5">
    <source>
        <dbReference type="ARBA" id="ARBA00022982"/>
    </source>
</evidence>
<evidence type="ECO:0000313" key="10">
    <source>
        <dbReference type="Proteomes" id="UP000028542"/>
    </source>
</evidence>
<proteinExistence type="predicted"/>
<evidence type="ECO:0000256" key="1">
    <source>
        <dbReference type="ARBA" id="ARBA00022448"/>
    </source>
</evidence>
<dbReference type="PANTHER" id="PTHR43687">
    <property type="entry name" value="ADENYLYLSULFATE REDUCTASE, BETA SUBUNIT"/>
    <property type="match status" value="1"/>
</dbReference>
<dbReference type="EMBL" id="JPMD01000048">
    <property type="protein sequence ID" value="KEZ85025.1"/>
    <property type="molecule type" value="Genomic_DNA"/>
</dbReference>
<gene>
    <name evidence="9" type="ORF">IO99_17075</name>
</gene>
<dbReference type="SUPFAM" id="SSF56014">
    <property type="entry name" value="Nitrite and sulphite reductase 4Fe-4S domain-like"/>
    <property type="match status" value="1"/>
</dbReference>
<sequence>MTNYTKDITKAFDEKLDETSIELRRKVQGFLYDNCESIFKRSTLPTPAENYNENDLTKLVDIVDKYSEIYKDSIGIINGTKVDLNQRECIACTRCTKYCPSGALEKVNKELVLHEDKCLRCGNCIGNCSFLALSSAGTGLTIYINSTELACPPHILPKFYGIEEIPKVMDKLLSFYNAHKIQGETFATTVYRIGFNNLLNYIED</sequence>
<dbReference type="InterPro" id="IPR017896">
    <property type="entry name" value="4Fe4S_Fe-S-bd"/>
</dbReference>
<evidence type="ECO:0000256" key="4">
    <source>
        <dbReference type="ARBA" id="ARBA00022737"/>
    </source>
</evidence>
<organism evidence="9 10">
    <name type="scientific">Clostridium sulfidigenes</name>
    <dbReference type="NCBI Taxonomy" id="318464"/>
    <lineage>
        <taxon>Bacteria</taxon>
        <taxon>Bacillati</taxon>
        <taxon>Bacillota</taxon>
        <taxon>Clostridia</taxon>
        <taxon>Eubacteriales</taxon>
        <taxon>Clostridiaceae</taxon>
        <taxon>Clostridium</taxon>
    </lineage>
</organism>
<evidence type="ECO:0000256" key="3">
    <source>
        <dbReference type="ARBA" id="ARBA00022723"/>
    </source>
</evidence>
<comment type="caution">
    <text evidence="9">The sequence shown here is derived from an EMBL/GenBank/DDBJ whole genome shotgun (WGS) entry which is preliminary data.</text>
</comment>
<dbReference type="GO" id="GO:0051539">
    <property type="term" value="F:4 iron, 4 sulfur cluster binding"/>
    <property type="evidence" value="ECO:0007669"/>
    <property type="project" value="UniProtKB-KW"/>
</dbReference>
<keyword evidence="5" id="KW-0249">Electron transport</keyword>
<evidence type="ECO:0000256" key="7">
    <source>
        <dbReference type="ARBA" id="ARBA00023014"/>
    </source>
</evidence>
<dbReference type="GO" id="GO:0046872">
    <property type="term" value="F:metal ion binding"/>
    <property type="evidence" value="ECO:0007669"/>
    <property type="project" value="UniProtKB-KW"/>
</dbReference>
<dbReference type="Pfam" id="PF13237">
    <property type="entry name" value="Fer4_10"/>
    <property type="match status" value="1"/>
</dbReference>
<keyword evidence="7" id="KW-0411">Iron-sulfur</keyword>
<dbReference type="InterPro" id="IPR045854">
    <property type="entry name" value="NO2/SO3_Rdtase_4Fe4S_sf"/>
</dbReference>
<dbReference type="InterPro" id="IPR050572">
    <property type="entry name" value="Fe-S_Ferredoxin"/>
</dbReference>
<dbReference type="STRING" id="318464.IO99_17075"/>
<keyword evidence="4" id="KW-0677">Repeat</keyword>
<dbReference type="PROSITE" id="PS00198">
    <property type="entry name" value="4FE4S_FER_1"/>
    <property type="match status" value="1"/>
</dbReference>
<dbReference type="eggNOG" id="COG2221">
    <property type="taxonomic scope" value="Bacteria"/>
</dbReference>
<evidence type="ECO:0000256" key="6">
    <source>
        <dbReference type="ARBA" id="ARBA00023004"/>
    </source>
</evidence>
<dbReference type="InterPro" id="IPR017900">
    <property type="entry name" value="4Fe4S_Fe_S_CS"/>
</dbReference>
<dbReference type="AlphaFoldDB" id="A0A084J7U1"/>
<dbReference type="RefSeq" id="WP_035135355.1">
    <property type="nucleotide sequence ID" value="NZ_JPMD01000048.1"/>
</dbReference>